<dbReference type="InterPro" id="IPR007197">
    <property type="entry name" value="rSAM"/>
</dbReference>
<reference evidence="10" key="1">
    <citation type="journal article" date="2019" name="Int. J. Syst. Evol. Microbiol.">
        <title>The Global Catalogue of Microorganisms (GCM) 10K type strain sequencing project: providing services to taxonomists for standard genome sequencing and annotation.</title>
        <authorList>
            <consortium name="The Broad Institute Genomics Platform"/>
            <consortium name="The Broad Institute Genome Sequencing Center for Infectious Disease"/>
            <person name="Wu L."/>
            <person name="Ma J."/>
        </authorList>
    </citation>
    <scope>NUCLEOTIDE SEQUENCE [LARGE SCALE GENOMIC DNA]</scope>
    <source>
        <strain evidence="10">JCM 16014</strain>
    </source>
</reference>
<dbReference type="RefSeq" id="WP_344665650.1">
    <property type="nucleotide sequence ID" value="NZ_BAAAQN010000011.1"/>
</dbReference>
<keyword evidence="6" id="KW-0408">Iron</keyword>
<dbReference type="PANTHER" id="PTHR30538:SF0">
    <property type="entry name" value="L-LYSINE 2,3-AMINOMUTASE AQ_1632-RELATED"/>
    <property type="match status" value="1"/>
</dbReference>
<evidence type="ECO:0000256" key="3">
    <source>
        <dbReference type="ARBA" id="ARBA00022691"/>
    </source>
</evidence>
<name>A0ABP5FH52_9ACTN</name>
<protein>
    <recommendedName>
        <fullName evidence="11">Lysine 2,3-aminomutase</fullName>
    </recommendedName>
</protein>
<dbReference type="SUPFAM" id="SSF102114">
    <property type="entry name" value="Radical SAM enzymes"/>
    <property type="match status" value="1"/>
</dbReference>
<feature type="compositionally biased region" description="Gly residues" evidence="8">
    <location>
        <begin position="439"/>
        <end position="448"/>
    </location>
</feature>
<dbReference type="InterPro" id="IPR013785">
    <property type="entry name" value="Aldolase_TIM"/>
</dbReference>
<dbReference type="Gene3D" id="3.20.20.70">
    <property type="entry name" value="Aldolase class I"/>
    <property type="match status" value="1"/>
</dbReference>
<keyword evidence="3" id="KW-0949">S-adenosyl-L-methionine</keyword>
<evidence type="ECO:0000256" key="7">
    <source>
        <dbReference type="ARBA" id="ARBA00023014"/>
    </source>
</evidence>
<comment type="cofactor">
    <cofactor evidence="1">
        <name>pyridoxal 5'-phosphate</name>
        <dbReference type="ChEBI" id="CHEBI:597326"/>
    </cofactor>
</comment>
<evidence type="ECO:0000256" key="8">
    <source>
        <dbReference type="SAM" id="MobiDB-lite"/>
    </source>
</evidence>
<dbReference type="InterPro" id="IPR058240">
    <property type="entry name" value="rSAM_sf"/>
</dbReference>
<keyword evidence="10" id="KW-1185">Reference proteome</keyword>
<evidence type="ECO:0000256" key="4">
    <source>
        <dbReference type="ARBA" id="ARBA00022723"/>
    </source>
</evidence>
<organism evidence="9 10">
    <name type="scientific">Catenulispora yoronensis</name>
    <dbReference type="NCBI Taxonomy" id="450799"/>
    <lineage>
        <taxon>Bacteria</taxon>
        <taxon>Bacillati</taxon>
        <taxon>Actinomycetota</taxon>
        <taxon>Actinomycetes</taxon>
        <taxon>Catenulisporales</taxon>
        <taxon>Catenulisporaceae</taxon>
        <taxon>Catenulispora</taxon>
    </lineage>
</organism>
<evidence type="ECO:0008006" key="11">
    <source>
        <dbReference type="Google" id="ProtNLM"/>
    </source>
</evidence>
<dbReference type="SFLD" id="SFLDG01070">
    <property type="entry name" value="PLP-dependent"/>
    <property type="match status" value="1"/>
</dbReference>
<dbReference type="SFLD" id="SFLDS00029">
    <property type="entry name" value="Radical_SAM"/>
    <property type="match status" value="1"/>
</dbReference>
<feature type="region of interest" description="Disordered" evidence="8">
    <location>
        <begin position="438"/>
        <end position="463"/>
    </location>
</feature>
<keyword evidence="7" id="KW-0411">Iron-sulfur</keyword>
<comment type="caution">
    <text evidence="9">The sequence shown here is derived from an EMBL/GenBank/DDBJ whole genome shotgun (WGS) entry which is preliminary data.</text>
</comment>
<evidence type="ECO:0000256" key="1">
    <source>
        <dbReference type="ARBA" id="ARBA00001933"/>
    </source>
</evidence>
<gene>
    <name evidence="9" type="ORF">GCM10009839_24400</name>
</gene>
<evidence type="ECO:0000256" key="6">
    <source>
        <dbReference type="ARBA" id="ARBA00023004"/>
    </source>
</evidence>
<dbReference type="EMBL" id="BAAAQN010000011">
    <property type="protein sequence ID" value="GAA2025416.1"/>
    <property type="molecule type" value="Genomic_DNA"/>
</dbReference>
<keyword evidence="4" id="KW-0479">Metal-binding</keyword>
<evidence type="ECO:0000313" key="10">
    <source>
        <dbReference type="Proteomes" id="UP001500751"/>
    </source>
</evidence>
<keyword evidence="2" id="KW-0004">4Fe-4S</keyword>
<evidence type="ECO:0000256" key="2">
    <source>
        <dbReference type="ARBA" id="ARBA00022485"/>
    </source>
</evidence>
<evidence type="ECO:0000313" key="9">
    <source>
        <dbReference type="EMBL" id="GAA2025416.1"/>
    </source>
</evidence>
<keyword evidence="5" id="KW-0663">Pyridoxal phosphate</keyword>
<dbReference type="InterPro" id="IPR003739">
    <property type="entry name" value="Lys_aminomutase/Glu_NH3_mut"/>
</dbReference>
<accession>A0ABP5FH52</accession>
<dbReference type="Proteomes" id="UP001500751">
    <property type="component" value="Unassembled WGS sequence"/>
</dbReference>
<sequence length="463" mass="50581">MQHTTVGRAVGSRFQALGPNRLDEIAAKFGIGADLRESVRLFSLVLPFRVNEYVLGELIDWTAPDADPIFHLFFPQPGMLDADQERRLAAARDGGDRARLAQEVARIRAGMNPHPEHQLDLNVPHDAEGPLPGVQHKYEQTLLYFPAAGQTCHAYCTYCFRWAQFVGEPEQRFSAADPARAVGYLRRHPEITDVLVTGGDPMVMSAERLRRHLEPFLAVESVQTLRIGTKSVASWPHRYVDDHDADATLRLFEQVVAAGKTLAVMAHLSHPVELEPAVARAALGRIRDTGAVLYCQAPMIGRVNDDAAVWARLWRAELRAGAVPYYMFVARDTGPRDYFKVPLARSAEIFRDAYSTLPGLARTVRGPVMSTTGGKIVVDGVAEEPGGGAFFELRYVQARDPRLVGRPFRAVHSPGAAWIDDLELAPGTPADLRAAVEAGRGGGQGVGTAGDDWDTNQGPTGNA</sequence>
<evidence type="ECO:0000256" key="5">
    <source>
        <dbReference type="ARBA" id="ARBA00022898"/>
    </source>
</evidence>
<dbReference type="PANTHER" id="PTHR30538">
    <property type="entry name" value="LYSINE 2,3-AMINOMUTASE-RELATED"/>
    <property type="match status" value="1"/>
</dbReference>
<proteinExistence type="predicted"/>